<reference evidence="1" key="1">
    <citation type="submission" date="2022-03" db="EMBL/GenBank/DDBJ databases">
        <authorList>
            <person name="Brunel B."/>
        </authorList>
    </citation>
    <scope>NUCLEOTIDE SEQUENCE</scope>
    <source>
        <strain evidence="1">STM4922sample</strain>
    </source>
</reference>
<protein>
    <recommendedName>
        <fullName evidence="3">SGNH/GDSL hydrolase family protein</fullName>
    </recommendedName>
</protein>
<proteinExistence type="predicted"/>
<dbReference type="Proteomes" id="UP001152604">
    <property type="component" value="Unassembled WGS sequence"/>
</dbReference>
<dbReference type="InterPro" id="IPR036514">
    <property type="entry name" value="SGNH_hydro_sf"/>
</dbReference>
<keyword evidence="2" id="KW-1185">Reference proteome</keyword>
<name>A0ABN8JPK3_9HYPH</name>
<dbReference type="SUPFAM" id="SSF52266">
    <property type="entry name" value="SGNH hydrolase"/>
    <property type="match status" value="1"/>
</dbReference>
<dbReference type="Gene3D" id="3.40.50.1110">
    <property type="entry name" value="SGNH hydrolase"/>
    <property type="match status" value="1"/>
</dbReference>
<comment type="caution">
    <text evidence="1">The sequence shown here is derived from an EMBL/GenBank/DDBJ whole genome shotgun (WGS) entry which is preliminary data.</text>
</comment>
<dbReference type="EMBL" id="CAKXZS010000014">
    <property type="protein sequence ID" value="CAH2399252.1"/>
    <property type="molecule type" value="Genomic_DNA"/>
</dbReference>
<sequence>MALGRSRTDREAELMTQLNKSPSPSILLLGDSLVATSQAQIGKRDLTMGAVGRSRIADVVAIISRIKSNGLWDKAGGFVVGVGINDAEWREGEDLQSRAIYFRSMLDALVRACLDRPVSILTIIEPDKEGAHVDRFSRDLIERQNAEIRAVGNRALVFDMDVKFRASLAKAGLPVSFGFSDGVHISELGYQHWKPLLHDCIQAIRQR</sequence>
<evidence type="ECO:0000313" key="1">
    <source>
        <dbReference type="EMBL" id="CAH2399252.1"/>
    </source>
</evidence>
<accession>A0ABN8JPK3</accession>
<organism evidence="1 2">
    <name type="scientific">Mesorhizobium ventifaucium</name>
    <dbReference type="NCBI Taxonomy" id="666020"/>
    <lineage>
        <taxon>Bacteria</taxon>
        <taxon>Pseudomonadati</taxon>
        <taxon>Pseudomonadota</taxon>
        <taxon>Alphaproteobacteria</taxon>
        <taxon>Hyphomicrobiales</taxon>
        <taxon>Phyllobacteriaceae</taxon>
        <taxon>Mesorhizobium</taxon>
    </lineage>
</organism>
<gene>
    <name evidence="1" type="ORF">MES4922_210172</name>
</gene>
<evidence type="ECO:0000313" key="2">
    <source>
        <dbReference type="Proteomes" id="UP001152604"/>
    </source>
</evidence>
<dbReference type="CDD" id="cd00229">
    <property type="entry name" value="SGNH_hydrolase"/>
    <property type="match status" value="1"/>
</dbReference>
<evidence type="ECO:0008006" key="3">
    <source>
        <dbReference type="Google" id="ProtNLM"/>
    </source>
</evidence>